<accession>A0A3N0AU25</accession>
<organism evidence="1 2">
    <name type="scientific">Slackia equolifaciens</name>
    <dbReference type="NCBI Taxonomy" id="498718"/>
    <lineage>
        <taxon>Bacteria</taxon>
        <taxon>Bacillati</taxon>
        <taxon>Actinomycetota</taxon>
        <taxon>Coriobacteriia</taxon>
        <taxon>Eggerthellales</taxon>
        <taxon>Eggerthellaceae</taxon>
        <taxon>Slackia</taxon>
    </lineage>
</organism>
<gene>
    <name evidence="1" type="ORF">DMP06_09650</name>
</gene>
<protein>
    <submittedName>
        <fullName evidence="1">Uncharacterized protein</fullName>
    </submittedName>
</protein>
<proteinExistence type="predicted"/>
<evidence type="ECO:0000313" key="2">
    <source>
        <dbReference type="Proteomes" id="UP000269591"/>
    </source>
</evidence>
<sequence length="146" mass="15625">MYTNAKVTSLTPYDAAIDGDIDASACVVSYGALPAHVRKALDAACGGVGMPDPVYLDASQLSPADAFAALEGLDPEAVIVADDVAAALLAQAYRANVTPDAYGRLFGRPCVAFSSFEADLEQERTKQRDWALLKMLRRSSERRKRA</sequence>
<reference evidence="2" key="1">
    <citation type="submission" date="2018-05" db="EMBL/GenBank/DDBJ databases">
        <title>Genome Sequencing of selected type strains of the family Eggerthellaceae.</title>
        <authorList>
            <person name="Danylec N."/>
            <person name="Stoll D.A."/>
            <person name="Doetsch A."/>
            <person name="Huch M."/>
        </authorList>
    </citation>
    <scope>NUCLEOTIDE SEQUENCE [LARGE SCALE GENOMIC DNA]</scope>
    <source>
        <strain evidence="2">DSM 24851</strain>
    </source>
</reference>
<dbReference type="Proteomes" id="UP000269591">
    <property type="component" value="Unassembled WGS sequence"/>
</dbReference>
<keyword evidence="2" id="KW-1185">Reference proteome</keyword>
<evidence type="ECO:0000313" key="1">
    <source>
        <dbReference type="EMBL" id="RNL38049.1"/>
    </source>
</evidence>
<name>A0A3N0AU25_9ACTN</name>
<dbReference type="AlphaFoldDB" id="A0A3N0AU25"/>
<dbReference type="EMBL" id="QIBX01000020">
    <property type="protein sequence ID" value="RNL38049.1"/>
    <property type="molecule type" value="Genomic_DNA"/>
</dbReference>
<dbReference type="OrthoDB" id="3177283at2"/>
<dbReference type="RefSeq" id="WP_123209529.1">
    <property type="nucleotide sequence ID" value="NZ_JBHTHO010000024.1"/>
</dbReference>
<comment type="caution">
    <text evidence="1">The sequence shown here is derived from an EMBL/GenBank/DDBJ whole genome shotgun (WGS) entry which is preliminary data.</text>
</comment>